<evidence type="ECO:0000256" key="1">
    <source>
        <dbReference type="ARBA" id="ARBA00001946"/>
    </source>
</evidence>
<feature type="domain" description="tRNA nucleotidyltransferase/poly(A) polymerase RNA and SrmB- binding" evidence="10">
    <location>
        <begin position="177"/>
        <end position="210"/>
    </location>
</feature>
<reference evidence="12" key="1">
    <citation type="submission" date="2016-10" db="EMBL/GenBank/DDBJ databases">
        <authorList>
            <person name="Varghese N."/>
        </authorList>
    </citation>
    <scope>NUCLEOTIDE SEQUENCE [LARGE SCALE GENOMIC DNA]</scope>
    <source>
        <strain evidence="12">DSM 17980</strain>
    </source>
</reference>
<dbReference type="CDD" id="cd05398">
    <property type="entry name" value="NT_ClassII-CCAase"/>
    <property type="match status" value="1"/>
</dbReference>
<evidence type="ECO:0000256" key="4">
    <source>
        <dbReference type="ARBA" id="ARBA00022695"/>
    </source>
</evidence>
<comment type="cofactor">
    <cofactor evidence="1">
        <name>Mg(2+)</name>
        <dbReference type="ChEBI" id="CHEBI:18420"/>
    </cofactor>
</comment>
<dbReference type="Gene3D" id="1.10.246.80">
    <property type="match status" value="1"/>
</dbReference>
<dbReference type="GO" id="GO:0016779">
    <property type="term" value="F:nucleotidyltransferase activity"/>
    <property type="evidence" value="ECO:0007669"/>
    <property type="project" value="UniProtKB-KW"/>
</dbReference>
<keyword evidence="12" id="KW-1185">Reference proteome</keyword>
<gene>
    <name evidence="11" type="ORF">SAMN05421543_11935</name>
</gene>
<dbReference type="Gene3D" id="3.30.460.10">
    <property type="entry name" value="Beta Polymerase, domain 2"/>
    <property type="match status" value="1"/>
</dbReference>
<evidence type="ECO:0000256" key="3">
    <source>
        <dbReference type="ARBA" id="ARBA00022694"/>
    </source>
</evidence>
<dbReference type="GO" id="GO:0000049">
    <property type="term" value="F:tRNA binding"/>
    <property type="evidence" value="ECO:0007669"/>
    <property type="project" value="TreeGrafter"/>
</dbReference>
<evidence type="ECO:0000259" key="9">
    <source>
        <dbReference type="Pfam" id="PF01743"/>
    </source>
</evidence>
<name>A0A1I7KUC7_9BACL</name>
<dbReference type="GO" id="GO:0000166">
    <property type="term" value="F:nucleotide binding"/>
    <property type="evidence" value="ECO:0007669"/>
    <property type="project" value="UniProtKB-KW"/>
</dbReference>
<dbReference type="SUPFAM" id="SSF81891">
    <property type="entry name" value="Poly A polymerase C-terminal region-like"/>
    <property type="match status" value="1"/>
</dbReference>
<keyword evidence="3" id="KW-0819">tRNA processing</keyword>
<dbReference type="OrthoDB" id="9805698at2"/>
<dbReference type="AlphaFoldDB" id="A0A1I7KUC7"/>
<dbReference type="InterPro" id="IPR032828">
    <property type="entry name" value="PolyA_RNA-bd"/>
</dbReference>
<keyword evidence="4" id="KW-0548">Nucleotidyltransferase</keyword>
<keyword evidence="2 8" id="KW-0808">Transferase</keyword>
<evidence type="ECO:0000256" key="5">
    <source>
        <dbReference type="ARBA" id="ARBA00022723"/>
    </source>
</evidence>
<dbReference type="PANTHER" id="PTHR46173">
    <property type="entry name" value="CCA TRNA NUCLEOTIDYLTRANSFERASE 1, MITOCHONDRIAL"/>
    <property type="match status" value="1"/>
</dbReference>
<proteinExistence type="inferred from homology"/>
<dbReference type="InterPro" id="IPR050264">
    <property type="entry name" value="Bact_CCA-adding_enz_type3_sf"/>
</dbReference>
<dbReference type="GO" id="GO:0046872">
    <property type="term" value="F:metal ion binding"/>
    <property type="evidence" value="ECO:0007669"/>
    <property type="project" value="UniProtKB-KW"/>
</dbReference>
<evidence type="ECO:0000256" key="8">
    <source>
        <dbReference type="RuleBase" id="RU003953"/>
    </source>
</evidence>
<dbReference type="PANTHER" id="PTHR46173:SF1">
    <property type="entry name" value="CCA TRNA NUCLEOTIDYLTRANSFERASE 1, MITOCHONDRIAL"/>
    <property type="match status" value="1"/>
</dbReference>
<dbReference type="SUPFAM" id="SSF81301">
    <property type="entry name" value="Nucleotidyltransferase"/>
    <property type="match status" value="1"/>
</dbReference>
<dbReference type="Proteomes" id="UP000183508">
    <property type="component" value="Unassembled WGS sequence"/>
</dbReference>
<evidence type="ECO:0000256" key="7">
    <source>
        <dbReference type="ARBA" id="ARBA00022842"/>
    </source>
</evidence>
<dbReference type="STRING" id="392015.SAMN05421543_11935"/>
<evidence type="ECO:0000256" key="6">
    <source>
        <dbReference type="ARBA" id="ARBA00022741"/>
    </source>
</evidence>
<feature type="domain" description="Poly A polymerase head" evidence="9">
    <location>
        <begin position="27"/>
        <end position="150"/>
    </location>
</feature>
<accession>A0A1I7KUC7</accession>
<dbReference type="EMBL" id="FPBV01000019">
    <property type="protein sequence ID" value="SFV01051.1"/>
    <property type="molecule type" value="Genomic_DNA"/>
</dbReference>
<evidence type="ECO:0000313" key="12">
    <source>
        <dbReference type="Proteomes" id="UP000183508"/>
    </source>
</evidence>
<keyword evidence="8" id="KW-0694">RNA-binding</keyword>
<protein>
    <submittedName>
        <fullName evidence="11">tRNA nucleotidyltransferase (CCA-adding enzyme)</fullName>
    </submittedName>
</protein>
<keyword evidence="6" id="KW-0547">Nucleotide-binding</keyword>
<keyword evidence="7" id="KW-0460">Magnesium</keyword>
<dbReference type="Gene3D" id="1.10.3090.10">
    <property type="entry name" value="cca-adding enzyme, domain 2"/>
    <property type="match status" value="1"/>
</dbReference>
<dbReference type="GO" id="GO:0008033">
    <property type="term" value="P:tRNA processing"/>
    <property type="evidence" value="ECO:0007669"/>
    <property type="project" value="UniProtKB-KW"/>
</dbReference>
<dbReference type="Pfam" id="PF12627">
    <property type="entry name" value="PolyA_pol_RNAbd"/>
    <property type="match status" value="1"/>
</dbReference>
<dbReference type="Pfam" id="PF01743">
    <property type="entry name" value="PolyA_pol"/>
    <property type="match status" value="1"/>
</dbReference>
<evidence type="ECO:0000259" key="10">
    <source>
        <dbReference type="Pfam" id="PF12627"/>
    </source>
</evidence>
<dbReference type="RefSeq" id="WP_083430557.1">
    <property type="nucleotide sequence ID" value="NZ_FPBV01000019.1"/>
</dbReference>
<dbReference type="InterPro" id="IPR043519">
    <property type="entry name" value="NT_sf"/>
</dbReference>
<sequence length="444" mass="48716">MAAGRGAGWPPHVEEVLGTLEAAGFQAFVVGGGVRDRLLERPCHDYDVATDARPAQVAALFERTIPTGIRHGTVTVLPASASGLPVEVTTFRVEDGYSDGRHPDRVRFTNRIEADLARRDFTVNAMAMDTAGRLVDPFGGAQDLVRRRIRAVGEAAERFAEDGLRILRGLRFAAELGFTLDPATQAAMERETHRLGRISLERIGQELARIARAGWGPVADALARGPYLHQLPPPWPNLYPGFARLAGLPAHLAAWPRAVRRSAPWSEEERQAASLAVWAFAAGCPPETAAALARAVRWPVRIGRLATRALAAMADDPAGFSPVQWRFALWREHPPALAIACRLLDWWERPDGPCPRMASYKSYAAQQPLRHIGDLAVDGRTLLALGLQGPAIGQVRERLVEAILRGDVANDPAELMPLARRWAAEAEEAQRTRKEEHRGRRVDE</sequence>
<organism evidence="11 12">
    <name type="scientific">Alicyclobacillus macrosporangiidus</name>
    <dbReference type="NCBI Taxonomy" id="392015"/>
    <lineage>
        <taxon>Bacteria</taxon>
        <taxon>Bacillati</taxon>
        <taxon>Bacillota</taxon>
        <taxon>Bacilli</taxon>
        <taxon>Bacillales</taxon>
        <taxon>Alicyclobacillaceae</taxon>
        <taxon>Alicyclobacillus</taxon>
    </lineage>
</organism>
<dbReference type="InterPro" id="IPR002646">
    <property type="entry name" value="PolA_pol_head_dom"/>
</dbReference>
<evidence type="ECO:0000313" key="11">
    <source>
        <dbReference type="EMBL" id="SFV01051.1"/>
    </source>
</evidence>
<comment type="similarity">
    <text evidence="8">Belongs to the tRNA nucleotidyltransferase/poly(A) polymerase family.</text>
</comment>
<evidence type="ECO:0000256" key="2">
    <source>
        <dbReference type="ARBA" id="ARBA00022679"/>
    </source>
</evidence>
<keyword evidence="5" id="KW-0479">Metal-binding</keyword>